<evidence type="ECO:0000259" key="2">
    <source>
        <dbReference type="PROSITE" id="PS51462"/>
    </source>
</evidence>
<dbReference type="AlphaFoldDB" id="A0A1F6V432"/>
<dbReference type="SUPFAM" id="SSF55811">
    <property type="entry name" value="Nudix"/>
    <property type="match status" value="1"/>
</dbReference>
<feature type="domain" description="Nudix hydrolase" evidence="2">
    <location>
        <begin position="6"/>
        <end position="137"/>
    </location>
</feature>
<dbReference type="Gene3D" id="3.90.79.10">
    <property type="entry name" value="Nucleoside Triphosphate Pyrophosphohydrolase"/>
    <property type="match status" value="1"/>
</dbReference>
<dbReference type="PANTHER" id="PTHR16099">
    <property type="entry name" value="8-OXO-DGTP DIPHOSPHATES NUDT15"/>
    <property type="match status" value="1"/>
</dbReference>
<dbReference type="InterPro" id="IPR015797">
    <property type="entry name" value="NUDIX_hydrolase-like_dom_sf"/>
</dbReference>
<evidence type="ECO:0000313" key="4">
    <source>
        <dbReference type="Proteomes" id="UP000178985"/>
    </source>
</evidence>
<dbReference type="PANTHER" id="PTHR16099:SF5">
    <property type="entry name" value="NUCLEOTIDE TRIPHOSPHATE DIPHOSPHATASE NUDT15"/>
    <property type="match status" value="1"/>
</dbReference>
<evidence type="ECO:0000313" key="3">
    <source>
        <dbReference type="EMBL" id="OGI64368.1"/>
    </source>
</evidence>
<dbReference type="PROSITE" id="PS00893">
    <property type="entry name" value="NUDIX_BOX"/>
    <property type="match status" value="1"/>
</dbReference>
<dbReference type="InterPro" id="IPR000086">
    <property type="entry name" value="NUDIX_hydrolase_dom"/>
</dbReference>
<sequence>MDEEKITKVGVGVMILKDGKVLLGKRKSLHGEGQYSPPGGHLEHLEGFEDAVRREVMEECGVKIKNIKFVHVANIMHYAPKHYMNIFFSADWDSGEPEVLEPKKCESWDWYDLDNLPEPLFLQTKLGIENYKSGNHYNDKVG</sequence>
<dbReference type="GO" id="GO:0006203">
    <property type="term" value="P:dGTP catabolic process"/>
    <property type="evidence" value="ECO:0007669"/>
    <property type="project" value="TreeGrafter"/>
</dbReference>
<dbReference type="PROSITE" id="PS51462">
    <property type="entry name" value="NUDIX"/>
    <property type="match status" value="1"/>
</dbReference>
<dbReference type="EMBL" id="MFTO01000002">
    <property type="protein sequence ID" value="OGI64368.1"/>
    <property type="molecule type" value="Genomic_DNA"/>
</dbReference>
<dbReference type="GO" id="GO:0005829">
    <property type="term" value="C:cytosol"/>
    <property type="evidence" value="ECO:0007669"/>
    <property type="project" value="TreeGrafter"/>
</dbReference>
<dbReference type="Pfam" id="PF00293">
    <property type="entry name" value="NUDIX"/>
    <property type="match status" value="1"/>
</dbReference>
<accession>A0A1F6V432</accession>
<keyword evidence="1" id="KW-0378">Hydrolase</keyword>
<dbReference type="GO" id="GO:0035539">
    <property type="term" value="F:8-oxo-7,8-dihydrodeoxyguanosine triphosphate pyrophosphatase activity"/>
    <property type="evidence" value="ECO:0007669"/>
    <property type="project" value="TreeGrafter"/>
</dbReference>
<dbReference type="InterPro" id="IPR020084">
    <property type="entry name" value="NUDIX_hydrolase_CS"/>
</dbReference>
<dbReference type="FunFam" id="3.90.79.10:FF:000060">
    <property type="entry name" value="Nudix hydrolase 1"/>
    <property type="match status" value="1"/>
</dbReference>
<name>A0A1F6V432_9BACT</name>
<evidence type="ECO:0000256" key="1">
    <source>
        <dbReference type="ARBA" id="ARBA00022801"/>
    </source>
</evidence>
<proteinExistence type="predicted"/>
<protein>
    <recommendedName>
        <fullName evidence="2">Nudix hydrolase domain-containing protein</fullName>
    </recommendedName>
</protein>
<dbReference type="Proteomes" id="UP000178985">
    <property type="component" value="Unassembled WGS sequence"/>
</dbReference>
<gene>
    <name evidence="3" type="ORF">A2733_00110</name>
</gene>
<dbReference type="CDD" id="cd04678">
    <property type="entry name" value="NUDIX_MTH2_Nudt15"/>
    <property type="match status" value="1"/>
</dbReference>
<reference evidence="3 4" key="1">
    <citation type="journal article" date="2016" name="Nat. Commun.">
        <title>Thousands of microbial genomes shed light on interconnected biogeochemical processes in an aquifer system.</title>
        <authorList>
            <person name="Anantharaman K."/>
            <person name="Brown C.T."/>
            <person name="Hug L.A."/>
            <person name="Sharon I."/>
            <person name="Castelle C.J."/>
            <person name="Probst A.J."/>
            <person name="Thomas B.C."/>
            <person name="Singh A."/>
            <person name="Wilkins M.J."/>
            <person name="Karaoz U."/>
            <person name="Brodie E.L."/>
            <person name="Williams K.H."/>
            <person name="Hubbard S.S."/>
            <person name="Banfield J.F."/>
        </authorList>
    </citation>
    <scope>NUCLEOTIDE SEQUENCE [LARGE SCALE GENOMIC DNA]</scope>
</reference>
<organism evidence="3 4">
    <name type="scientific">Candidatus Nomurabacteria bacterium RIFCSPHIGHO2_01_FULL_40_20</name>
    <dbReference type="NCBI Taxonomy" id="1801738"/>
    <lineage>
        <taxon>Bacteria</taxon>
        <taxon>Candidatus Nomuraibacteriota</taxon>
    </lineage>
</organism>
<comment type="caution">
    <text evidence="3">The sequence shown here is derived from an EMBL/GenBank/DDBJ whole genome shotgun (WGS) entry which is preliminary data.</text>
</comment>